<feature type="domain" description="PNPLA" evidence="5">
    <location>
        <begin position="20"/>
        <end position="217"/>
    </location>
</feature>
<dbReference type="EC" id="3.1.1.-" evidence="4"/>
<dbReference type="SUPFAM" id="SSF52151">
    <property type="entry name" value="FabD/lysophospholipase-like"/>
    <property type="match status" value="1"/>
</dbReference>
<dbReference type="OMA" id="SDMVDFN"/>
<evidence type="ECO:0000313" key="7">
    <source>
        <dbReference type="Proteomes" id="UP000017836"/>
    </source>
</evidence>
<evidence type="ECO:0000256" key="2">
    <source>
        <dbReference type="ARBA" id="ARBA00023098"/>
    </source>
</evidence>
<sequence length="355" mass="39591">MDESWGTVHPPRYGKQITILSIDGGGIRGIIPATILSFLESELQSLDGKEVSLADYFDVIAGASTGGLITAMITTPGDNNRPLYAAKDITSFYLQHCPKIFPQRRGLLGYACKFVSAITGPRYDGKYLHNHLRTQLGNKRLHQTLTNVIIPTFDMRLFQPTIFSSYQTLVALGEITREELKNNPNFLGMKPMDYRRFLVLSVGTGSTAPNYSAKDAANWGSLCWFYNNGSTPLIETFQEASADMVDIHIAIFFEALNSENSYLPIQDDTLTGDTSSVDIATEKNLKELVKVGKELLQKPVSRVNLETGKYEAVPNERTNEQALISFAKLLFDERKNRIREYSKTVTTKDTLEAVP</sequence>
<dbReference type="Proteomes" id="UP000017836">
    <property type="component" value="Unassembled WGS sequence"/>
</dbReference>
<dbReference type="PANTHER" id="PTHR32176">
    <property type="entry name" value="XYLOSE ISOMERASE"/>
    <property type="match status" value="1"/>
</dbReference>
<dbReference type="Gramene" id="ERM97117">
    <property type="protein sequence ID" value="ERM97117"/>
    <property type="gene ID" value="AMTR_s00126p00059430"/>
</dbReference>
<dbReference type="PROSITE" id="PS51635">
    <property type="entry name" value="PNPLA"/>
    <property type="match status" value="1"/>
</dbReference>
<reference evidence="7" key="1">
    <citation type="journal article" date="2013" name="Science">
        <title>The Amborella genome and the evolution of flowering plants.</title>
        <authorList>
            <consortium name="Amborella Genome Project"/>
        </authorList>
    </citation>
    <scope>NUCLEOTIDE SEQUENCE [LARGE SCALE GENOMIC DNA]</scope>
</reference>
<dbReference type="GO" id="GO:0016042">
    <property type="term" value="P:lipid catabolic process"/>
    <property type="evidence" value="ECO:0007669"/>
    <property type="project" value="UniProtKB-KW"/>
</dbReference>
<evidence type="ECO:0000256" key="3">
    <source>
        <dbReference type="PROSITE-ProRule" id="PRU01161"/>
    </source>
</evidence>
<feature type="short sequence motif" description="GXSXG" evidence="3">
    <location>
        <begin position="62"/>
        <end position="66"/>
    </location>
</feature>
<dbReference type="InterPro" id="IPR002641">
    <property type="entry name" value="PNPLA_dom"/>
</dbReference>
<accession>W1NMK2</accession>
<comment type="function">
    <text evidence="4">Lipolytic acyl hydrolase (LAH).</text>
</comment>
<dbReference type="InterPro" id="IPR016035">
    <property type="entry name" value="Acyl_Trfase/lysoPLipase"/>
</dbReference>
<dbReference type="PANTHER" id="PTHR32176:SF120">
    <property type="entry name" value="PATATIN"/>
    <property type="match status" value="1"/>
</dbReference>
<dbReference type="Pfam" id="PF01734">
    <property type="entry name" value="Patatin"/>
    <property type="match status" value="1"/>
</dbReference>
<proteinExistence type="inferred from homology"/>
<dbReference type="Gene3D" id="3.40.1090.10">
    <property type="entry name" value="Cytosolic phospholipase A2 catalytic domain"/>
    <property type="match status" value="2"/>
</dbReference>
<comment type="domain">
    <text evidence="4">The nitrogen atoms of the two glycine residues in the GGXR motif define the oxyanion hole, and stabilize the oxyanion that forms during the nucleophilic attack by the catalytic serine during substrate cleavage.</text>
</comment>
<keyword evidence="7" id="KW-1185">Reference proteome</keyword>
<comment type="similarity">
    <text evidence="1 4">Belongs to the patatin family.</text>
</comment>
<keyword evidence="2 4" id="KW-0443">Lipid metabolism</keyword>
<evidence type="ECO:0000256" key="1">
    <source>
        <dbReference type="ARBA" id="ARBA00010240"/>
    </source>
</evidence>
<evidence type="ECO:0000313" key="6">
    <source>
        <dbReference type="EMBL" id="ERM97117.1"/>
    </source>
</evidence>
<dbReference type="AlphaFoldDB" id="W1NMK2"/>
<dbReference type="EMBL" id="KI396602">
    <property type="protein sequence ID" value="ERM97117.1"/>
    <property type="molecule type" value="Genomic_DNA"/>
</dbReference>
<name>W1NMK2_AMBTC</name>
<keyword evidence="4" id="KW-0378">Hydrolase</keyword>
<comment type="caution">
    <text evidence="3">Lacks conserved residue(s) required for the propagation of feature annotation.</text>
</comment>
<dbReference type="GO" id="GO:0047372">
    <property type="term" value="F:monoacylglycerol lipase activity"/>
    <property type="evidence" value="ECO:0000318"/>
    <property type="project" value="GO_Central"/>
</dbReference>
<organism evidence="6 7">
    <name type="scientific">Amborella trichopoda</name>
    <dbReference type="NCBI Taxonomy" id="13333"/>
    <lineage>
        <taxon>Eukaryota</taxon>
        <taxon>Viridiplantae</taxon>
        <taxon>Streptophyta</taxon>
        <taxon>Embryophyta</taxon>
        <taxon>Tracheophyta</taxon>
        <taxon>Spermatophyta</taxon>
        <taxon>Magnoliopsida</taxon>
        <taxon>Amborellales</taxon>
        <taxon>Amborellaceae</taxon>
        <taxon>Amborella</taxon>
    </lineage>
</organism>
<protein>
    <recommendedName>
        <fullName evidence="4">Patatin</fullName>
        <ecNumber evidence="4">3.1.1.-</ecNumber>
    </recommendedName>
</protein>
<dbReference type="HOGENOM" id="CLU_000288_144_0_1"/>
<feature type="short sequence motif" description="GXGXXG" evidence="3">
    <location>
        <begin position="24"/>
        <end position="29"/>
    </location>
</feature>
<dbReference type="GO" id="GO:0004620">
    <property type="term" value="F:phospholipase activity"/>
    <property type="evidence" value="ECO:0000318"/>
    <property type="project" value="GO_Central"/>
</dbReference>
<gene>
    <name evidence="6" type="ORF">AMTR_s00126p00059430</name>
</gene>
<dbReference type="eggNOG" id="KOG0513">
    <property type="taxonomic scope" value="Eukaryota"/>
</dbReference>
<evidence type="ECO:0000259" key="5">
    <source>
        <dbReference type="PROSITE" id="PS51635"/>
    </source>
</evidence>
<keyword evidence="4" id="KW-0442">Lipid degradation</keyword>
<evidence type="ECO:0000256" key="4">
    <source>
        <dbReference type="RuleBase" id="RU361262"/>
    </source>
</evidence>